<keyword evidence="2" id="KW-1185">Reference proteome</keyword>
<name>A0ABU8TBD3_9PSEU</name>
<dbReference type="RefSeq" id="WP_340292615.1">
    <property type="nucleotide sequence ID" value="NZ_JBBJUP010000015.1"/>
</dbReference>
<sequence length="221" mass="22830">MTGGYEQDGGAGGDRTAEVAARLGVDPRVLAVVVAAGWRVADGHGGVADAPDGPRGTVYVGVPSPAELRALDLPADGLRHFGLTPADLRRGGWTDTDLRSAGLTPPGAPDATAWFVAGDPPQLMLGLDPARGALLARPELRRAGHPPVLDPADVVAVPVLPGCTDPDGDAALAVREVRDGLLRRARRRITHCALCLRPVLRDATTHGACHLCAGSWLGIVL</sequence>
<comment type="caution">
    <text evidence="1">The sequence shown here is derived from an EMBL/GenBank/DDBJ whole genome shotgun (WGS) entry which is preliminary data.</text>
</comment>
<dbReference type="EMBL" id="JBBJUP010000015">
    <property type="protein sequence ID" value="MEJ8280923.1"/>
    <property type="molecule type" value="Genomic_DNA"/>
</dbReference>
<organism evidence="1 2">
    <name type="scientific">Pseudonocardia spirodelae</name>
    <dbReference type="NCBI Taxonomy" id="3133431"/>
    <lineage>
        <taxon>Bacteria</taxon>
        <taxon>Bacillati</taxon>
        <taxon>Actinomycetota</taxon>
        <taxon>Actinomycetes</taxon>
        <taxon>Pseudonocardiales</taxon>
        <taxon>Pseudonocardiaceae</taxon>
        <taxon>Pseudonocardia</taxon>
    </lineage>
</organism>
<evidence type="ECO:0000313" key="2">
    <source>
        <dbReference type="Proteomes" id="UP001364211"/>
    </source>
</evidence>
<proteinExistence type="predicted"/>
<accession>A0ABU8TBD3</accession>
<protein>
    <submittedName>
        <fullName evidence="1">Uncharacterized protein</fullName>
    </submittedName>
</protein>
<reference evidence="1 2" key="1">
    <citation type="submission" date="2024-03" db="EMBL/GenBank/DDBJ databases">
        <title>Draft genome sequence of Pseudonocardia sp. DW16-2.</title>
        <authorList>
            <person name="Duangmal K."/>
        </authorList>
    </citation>
    <scope>NUCLEOTIDE SEQUENCE [LARGE SCALE GENOMIC DNA]</scope>
    <source>
        <strain evidence="1 2">DW16-2</strain>
    </source>
</reference>
<dbReference type="Proteomes" id="UP001364211">
    <property type="component" value="Unassembled WGS sequence"/>
</dbReference>
<evidence type="ECO:0000313" key="1">
    <source>
        <dbReference type="EMBL" id="MEJ8280923.1"/>
    </source>
</evidence>
<gene>
    <name evidence="1" type="ORF">WJX68_18425</name>
</gene>